<organism evidence="2">
    <name type="scientific">bioreactor metagenome</name>
    <dbReference type="NCBI Taxonomy" id="1076179"/>
    <lineage>
        <taxon>unclassified sequences</taxon>
        <taxon>metagenomes</taxon>
        <taxon>ecological metagenomes</taxon>
    </lineage>
</organism>
<gene>
    <name evidence="2" type="ORF">SDC9_150250</name>
</gene>
<name>A0A645EMJ9_9ZZZZ</name>
<protein>
    <submittedName>
        <fullName evidence="2">Uncharacterized protein</fullName>
    </submittedName>
</protein>
<sequence length="66" mass="7306">MLPTPNRYIPGMVLRVFVLFVGALVFLVHNDDAKILNRGENGRTRADNDIGITAVNFAPLIVLLSR</sequence>
<evidence type="ECO:0000313" key="2">
    <source>
        <dbReference type="EMBL" id="MPN03027.1"/>
    </source>
</evidence>
<reference evidence="2" key="1">
    <citation type="submission" date="2019-08" db="EMBL/GenBank/DDBJ databases">
        <authorList>
            <person name="Kucharzyk K."/>
            <person name="Murdoch R.W."/>
            <person name="Higgins S."/>
            <person name="Loffler F."/>
        </authorList>
    </citation>
    <scope>NUCLEOTIDE SEQUENCE</scope>
</reference>
<proteinExistence type="predicted"/>
<dbReference type="EMBL" id="VSSQ01048976">
    <property type="protein sequence ID" value="MPN03027.1"/>
    <property type="molecule type" value="Genomic_DNA"/>
</dbReference>
<comment type="caution">
    <text evidence="2">The sequence shown here is derived from an EMBL/GenBank/DDBJ whole genome shotgun (WGS) entry which is preliminary data.</text>
</comment>
<keyword evidence="1" id="KW-0472">Membrane</keyword>
<evidence type="ECO:0000256" key="1">
    <source>
        <dbReference type="SAM" id="Phobius"/>
    </source>
</evidence>
<feature type="transmembrane region" description="Helical" evidence="1">
    <location>
        <begin position="12"/>
        <end position="28"/>
    </location>
</feature>
<dbReference type="AlphaFoldDB" id="A0A645EMJ9"/>
<keyword evidence="1" id="KW-1133">Transmembrane helix</keyword>
<keyword evidence="1" id="KW-0812">Transmembrane</keyword>
<accession>A0A645EMJ9</accession>